<organism evidence="1">
    <name type="scientific">Anguilla anguilla</name>
    <name type="common">European freshwater eel</name>
    <name type="synonym">Muraena anguilla</name>
    <dbReference type="NCBI Taxonomy" id="7936"/>
    <lineage>
        <taxon>Eukaryota</taxon>
        <taxon>Metazoa</taxon>
        <taxon>Chordata</taxon>
        <taxon>Craniata</taxon>
        <taxon>Vertebrata</taxon>
        <taxon>Euteleostomi</taxon>
        <taxon>Actinopterygii</taxon>
        <taxon>Neopterygii</taxon>
        <taxon>Teleostei</taxon>
        <taxon>Anguilliformes</taxon>
        <taxon>Anguillidae</taxon>
        <taxon>Anguilla</taxon>
    </lineage>
</organism>
<proteinExistence type="predicted"/>
<reference evidence="1" key="1">
    <citation type="submission" date="2014-11" db="EMBL/GenBank/DDBJ databases">
        <authorList>
            <person name="Amaro Gonzalez C."/>
        </authorList>
    </citation>
    <scope>NUCLEOTIDE SEQUENCE</scope>
</reference>
<reference evidence="1" key="2">
    <citation type="journal article" date="2015" name="Fish Shellfish Immunol.">
        <title>Early steps in the European eel (Anguilla anguilla)-Vibrio vulnificus interaction in the gills: Role of the RtxA13 toxin.</title>
        <authorList>
            <person name="Callol A."/>
            <person name="Pajuelo D."/>
            <person name="Ebbesson L."/>
            <person name="Teles M."/>
            <person name="MacKenzie S."/>
            <person name="Amaro C."/>
        </authorList>
    </citation>
    <scope>NUCLEOTIDE SEQUENCE</scope>
</reference>
<dbReference type="EMBL" id="GBXM01066802">
    <property type="protein sequence ID" value="JAH41775.1"/>
    <property type="molecule type" value="Transcribed_RNA"/>
</dbReference>
<name>A0A0E9SMA2_ANGAN</name>
<dbReference type="AlphaFoldDB" id="A0A0E9SMA2"/>
<sequence>MNYPQSFECVFVACPLVQGGATDHELENPYPPARRMQQFGLRKARIYASSELGCIEFIMN</sequence>
<evidence type="ECO:0000313" key="1">
    <source>
        <dbReference type="EMBL" id="JAH41775.1"/>
    </source>
</evidence>
<accession>A0A0E9SMA2</accession>
<protein>
    <submittedName>
        <fullName evidence="1">Uncharacterized protein</fullName>
    </submittedName>
</protein>